<gene>
    <name evidence="1" type="ORF">HZF06_01620</name>
</gene>
<organism evidence="1 2">
    <name type="scientific">Clostridium intestinale</name>
    <dbReference type="NCBI Taxonomy" id="36845"/>
    <lineage>
        <taxon>Bacteria</taxon>
        <taxon>Bacillati</taxon>
        <taxon>Bacillota</taxon>
        <taxon>Clostridia</taxon>
        <taxon>Eubacteriales</taxon>
        <taxon>Clostridiaceae</taxon>
        <taxon>Clostridium</taxon>
    </lineage>
</organism>
<accession>A0A7D6VUD4</accession>
<reference evidence="1 2" key="1">
    <citation type="submission" date="2020-07" db="EMBL/GenBank/DDBJ databases">
        <title>Electron transfer.</title>
        <authorList>
            <person name="Huang L."/>
            <person name="Liu X."/>
            <person name="Zhou S."/>
        </authorList>
    </citation>
    <scope>NUCLEOTIDE SEQUENCE [LARGE SCALE GENOMIC DNA]</scope>
    <source>
        <strain evidence="1 2">Lx1</strain>
    </source>
</reference>
<dbReference type="Proteomes" id="UP000512286">
    <property type="component" value="Chromosome"/>
</dbReference>
<proteinExistence type="predicted"/>
<dbReference type="KEGG" id="cint:HZF06_01620"/>
<dbReference type="PROSITE" id="PS51257">
    <property type="entry name" value="PROKAR_LIPOPROTEIN"/>
    <property type="match status" value="1"/>
</dbReference>
<dbReference type="RefSeq" id="WP_181602176.1">
    <property type="nucleotide sequence ID" value="NZ_CP059378.1"/>
</dbReference>
<dbReference type="AlphaFoldDB" id="A0A7D6VUD4"/>
<protein>
    <recommendedName>
        <fullName evidence="3">PepSY domain-containing protein</fullName>
    </recommendedName>
</protein>
<dbReference type="EMBL" id="CP059378">
    <property type="protein sequence ID" value="QLY80310.1"/>
    <property type="molecule type" value="Genomic_DNA"/>
</dbReference>
<evidence type="ECO:0000313" key="1">
    <source>
        <dbReference type="EMBL" id="QLY80310.1"/>
    </source>
</evidence>
<sequence>MKKGLIIISISISAIFLSGCSNYLNIYEDKLYSEKIFEEYKENSVEKNSGIFTREKAIEKAINIFDKAFNVKIDRNEMSEFISLRKKSSENTFIWSIVWYSKKIKLSYNCEVDSNDGKILAINKSNSGEALKNKREIYYDEAEDIVTPFLLELNIDINDYYFKPSKNDYLTDSSQKLYSSFIFYNNDNNNEEFYVVVDSEENKVISYKVK</sequence>
<name>A0A7D6VUD4_9CLOT</name>
<evidence type="ECO:0000313" key="2">
    <source>
        <dbReference type="Proteomes" id="UP000512286"/>
    </source>
</evidence>
<evidence type="ECO:0008006" key="3">
    <source>
        <dbReference type="Google" id="ProtNLM"/>
    </source>
</evidence>